<sequence>MSRDPGPEFLRGDFAFRTVGERREPAPWRRLFFPVLPWVLVPVMIAVQYALVDDVAADGGGDTPWGLVLMFAACVPVSFAILETIWGRFESPGIIVAFARTIALPLMMGLVLGVTASLVRLRPGVEDTIRGNRRPDGWHYWYDASRGGGDIASELPLTVLANMFMPMLVALGLVVLVVLPWFAFFRPEQFIRANMMDTSPEAAAGNAAGARALSILIILIFAVPTATVWLSNEGETGWAWVVGVAMTVVGLGLTAYVLVCQTPDHAARASLPPAFRGVQTRRHELDQESGDGGR</sequence>
<dbReference type="OrthoDB" id="9835845at2"/>
<keyword evidence="1" id="KW-0472">Membrane</keyword>
<comment type="caution">
    <text evidence="2">The sequence shown here is derived from an EMBL/GenBank/DDBJ whole genome shotgun (WGS) entry which is preliminary data.</text>
</comment>
<dbReference type="Proteomes" id="UP000321769">
    <property type="component" value="Unassembled WGS sequence"/>
</dbReference>
<feature type="transmembrane region" description="Helical" evidence="1">
    <location>
        <begin position="94"/>
        <end position="119"/>
    </location>
</feature>
<evidence type="ECO:0000256" key="1">
    <source>
        <dbReference type="SAM" id="Phobius"/>
    </source>
</evidence>
<evidence type="ECO:0000313" key="2">
    <source>
        <dbReference type="EMBL" id="GEO90168.1"/>
    </source>
</evidence>
<keyword evidence="1" id="KW-0812">Transmembrane</keyword>
<feature type="transmembrane region" description="Helical" evidence="1">
    <location>
        <begin position="163"/>
        <end position="185"/>
    </location>
</feature>
<evidence type="ECO:0000313" key="3">
    <source>
        <dbReference type="Proteomes" id="UP000321769"/>
    </source>
</evidence>
<proteinExistence type="predicted"/>
<dbReference type="AlphaFoldDB" id="A0A512HXI7"/>
<feature type="transmembrane region" description="Helical" evidence="1">
    <location>
        <begin position="63"/>
        <end position="82"/>
    </location>
</feature>
<dbReference type="EMBL" id="BJZQ01000015">
    <property type="protein sequence ID" value="GEO90168.1"/>
    <property type="molecule type" value="Genomic_DNA"/>
</dbReference>
<organism evidence="2 3">
    <name type="scientific">Aeromicrobium flavum</name>
    <dbReference type="NCBI Taxonomy" id="416568"/>
    <lineage>
        <taxon>Bacteria</taxon>
        <taxon>Bacillati</taxon>
        <taxon>Actinomycetota</taxon>
        <taxon>Actinomycetes</taxon>
        <taxon>Propionibacteriales</taxon>
        <taxon>Nocardioidaceae</taxon>
        <taxon>Aeromicrobium</taxon>
    </lineage>
</organism>
<protein>
    <submittedName>
        <fullName evidence="2">Uncharacterized protein</fullName>
    </submittedName>
</protein>
<keyword evidence="1" id="KW-1133">Transmembrane helix</keyword>
<keyword evidence="3" id="KW-1185">Reference proteome</keyword>
<reference evidence="2 3" key="1">
    <citation type="submission" date="2019-07" db="EMBL/GenBank/DDBJ databases">
        <title>Whole genome shotgun sequence of Aeromicrobium flavum NBRC 107625.</title>
        <authorList>
            <person name="Hosoyama A."/>
            <person name="Uohara A."/>
            <person name="Ohji S."/>
            <person name="Ichikawa N."/>
        </authorList>
    </citation>
    <scope>NUCLEOTIDE SEQUENCE [LARGE SCALE GENOMIC DNA]</scope>
    <source>
        <strain evidence="2 3">NBRC 107625</strain>
    </source>
</reference>
<dbReference type="RefSeq" id="WP_146828035.1">
    <property type="nucleotide sequence ID" value="NZ_BAAAYQ010000005.1"/>
</dbReference>
<name>A0A512HXI7_9ACTN</name>
<feature type="transmembrane region" description="Helical" evidence="1">
    <location>
        <begin position="212"/>
        <end position="231"/>
    </location>
</feature>
<feature type="transmembrane region" description="Helical" evidence="1">
    <location>
        <begin position="237"/>
        <end position="259"/>
    </location>
</feature>
<accession>A0A512HXI7</accession>
<feature type="transmembrane region" description="Helical" evidence="1">
    <location>
        <begin position="31"/>
        <end position="51"/>
    </location>
</feature>
<gene>
    <name evidence="2" type="ORF">AFL01nite_24950</name>
</gene>